<name>A0A1A0RFN6_MYCPR</name>
<feature type="domain" description="STAS" evidence="1">
    <location>
        <begin position="27"/>
        <end position="106"/>
    </location>
</feature>
<evidence type="ECO:0000313" key="3">
    <source>
        <dbReference type="Proteomes" id="UP000093902"/>
    </source>
</evidence>
<accession>A0A1A0RFN6</accession>
<dbReference type="InterPro" id="IPR036513">
    <property type="entry name" value="STAS_dom_sf"/>
</dbReference>
<organism evidence="2 3">
    <name type="scientific">Mycolicibacterium peregrinum</name>
    <name type="common">Mycobacterium peregrinum</name>
    <dbReference type="NCBI Taxonomy" id="43304"/>
    <lineage>
        <taxon>Bacteria</taxon>
        <taxon>Bacillati</taxon>
        <taxon>Actinomycetota</taxon>
        <taxon>Actinomycetes</taxon>
        <taxon>Mycobacteriales</taxon>
        <taxon>Mycobacteriaceae</taxon>
        <taxon>Mycolicibacterium</taxon>
    </lineage>
</organism>
<dbReference type="Proteomes" id="UP000093902">
    <property type="component" value="Unassembled WGS sequence"/>
</dbReference>
<comment type="caution">
    <text evidence="2">The sequence shown here is derived from an EMBL/GenBank/DDBJ whole genome shotgun (WGS) entry which is preliminary data.</text>
</comment>
<sequence>MTVFSTNALIDRTDNSQAGFSTRRLPPSTAVISAHGEIDATNANEFADYALRHTGEVERLAVDLTEVEFFGTAGLSALKAIEAQCSVRDIDWVLVPSKPVNRLLRICELESDWHTCYSVAAALSTLNGKTPLLQLVTKSR</sequence>
<dbReference type="RefSeq" id="WP_064928873.1">
    <property type="nucleotide sequence ID" value="NZ_LZSO01000008.1"/>
</dbReference>
<evidence type="ECO:0000313" key="2">
    <source>
        <dbReference type="EMBL" id="OBB33331.1"/>
    </source>
</evidence>
<dbReference type="SUPFAM" id="SSF52091">
    <property type="entry name" value="SpoIIaa-like"/>
    <property type="match status" value="1"/>
</dbReference>
<protein>
    <submittedName>
        <fullName evidence="2">Anti-anti-sigma factor</fullName>
    </submittedName>
</protein>
<dbReference type="Gene3D" id="3.30.750.24">
    <property type="entry name" value="STAS domain"/>
    <property type="match status" value="1"/>
</dbReference>
<dbReference type="InterPro" id="IPR002645">
    <property type="entry name" value="STAS_dom"/>
</dbReference>
<dbReference type="AlphaFoldDB" id="A0A1A0RFN6"/>
<gene>
    <name evidence="2" type="ORF">A5792_09240</name>
</gene>
<dbReference type="Pfam" id="PF01740">
    <property type="entry name" value="STAS"/>
    <property type="match status" value="1"/>
</dbReference>
<dbReference type="STRING" id="43304.GCA_001403655_01662"/>
<evidence type="ECO:0000259" key="1">
    <source>
        <dbReference type="PROSITE" id="PS50801"/>
    </source>
</evidence>
<dbReference type="OrthoDB" id="3697150at2"/>
<dbReference type="EMBL" id="LZSO01000008">
    <property type="protein sequence ID" value="OBB33331.1"/>
    <property type="molecule type" value="Genomic_DNA"/>
</dbReference>
<proteinExistence type="predicted"/>
<reference evidence="3" key="1">
    <citation type="submission" date="2016-06" db="EMBL/GenBank/DDBJ databases">
        <authorList>
            <person name="Sutton G."/>
            <person name="Brinkac L."/>
            <person name="Sanka R."/>
            <person name="Adams M."/>
            <person name="Lau E."/>
            <person name="Mehaffy C."/>
            <person name="Tameris M."/>
            <person name="Hatherill M."/>
            <person name="Hanekom W."/>
            <person name="Mahomed H."/>
            <person name="Mcshane H."/>
        </authorList>
    </citation>
    <scope>NUCLEOTIDE SEQUENCE [LARGE SCALE GENOMIC DNA]</scope>
    <source>
        <strain evidence="3">852002-51209_SCH5440388</strain>
    </source>
</reference>
<dbReference type="PROSITE" id="PS50801">
    <property type="entry name" value="STAS"/>
    <property type="match status" value="1"/>
</dbReference>
<dbReference type="CDD" id="cd07043">
    <property type="entry name" value="STAS_anti-anti-sigma_factors"/>
    <property type="match status" value="1"/>
</dbReference>